<evidence type="ECO:0008006" key="3">
    <source>
        <dbReference type="Google" id="ProtNLM"/>
    </source>
</evidence>
<comment type="caution">
    <text evidence="1">The sequence shown here is derived from an EMBL/GenBank/DDBJ whole genome shotgun (WGS) entry which is preliminary data.</text>
</comment>
<dbReference type="RefSeq" id="WP_344462061.1">
    <property type="nucleotide sequence ID" value="NZ_BAAANT010000006.1"/>
</dbReference>
<dbReference type="InterPro" id="IPR054632">
    <property type="entry name" value="Aroma_sacti_dom"/>
</dbReference>
<evidence type="ECO:0000313" key="2">
    <source>
        <dbReference type="Proteomes" id="UP001422759"/>
    </source>
</evidence>
<dbReference type="NCBIfam" id="NF045560">
    <property type="entry name" value="aroma_sacti_dom"/>
    <property type="match status" value="1"/>
</dbReference>
<sequence length="69" mass="7277">MSNFESVQEIVGSETDLSLIAPAQLEVLAHLSPEEVETIKSVKARLEAAAGDEDADVEAHTVVIGGVLF</sequence>
<gene>
    <name evidence="1" type="ORF">GCM10009760_14990</name>
</gene>
<reference evidence="1 2" key="1">
    <citation type="journal article" date="2019" name="Int. J. Syst. Evol. Microbiol.">
        <title>The Global Catalogue of Microorganisms (GCM) 10K type strain sequencing project: providing services to taxonomists for standard genome sequencing and annotation.</title>
        <authorList>
            <consortium name="The Broad Institute Genomics Platform"/>
            <consortium name="The Broad Institute Genome Sequencing Center for Infectious Disease"/>
            <person name="Wu L."/>
            <person name="Ma J."/>
        </authorList>
    </citation>
    <scope>NUCLEOTIDE SEQUENCE [LARGE SCALE GENOMIC DNA]</scope>
    <source>
        <strain evidence="1 2">JCM 14560</strain>
    </source>
</reference>
<dbReference type="Proteomes" id="UP001422759">
    <property type="component" value="Unassembled WGS sequence"/>
</dbReference>
<proteinExistence type="predicted"/>
<dbReference type="EMBL" id="BAAANT010000006">
    <property type="protein sequence ID" value="GAA2135916.1"/>
    <property type="molecule type" value="Genomic_DNA"/>
</dbReference>
<accession>A0ABN2Z2Z2</accession>
<protein>
    <recommendedName>
        <fullName evidence="3">FXSXX-COOH protein</fullName>
    </recommendedName>
</protein>
<organism evidence="1 2">
    <name type="scientific">Kitasatospora kazusensis</name>
    <dbReference type="NCBI Taxonomy" id="407974"/>
    <lineage>
        <taxon>Bacteria</taxon>
        <taxon>Bacillati</taxon>
        <taxon>Actinomycetota</taxon>
        <taxon>Actinomycetes</taxon>
        <taxon>Kitasatosporales</taxon>
        <taxon>Streptomycetaceae</taxon>
        <taxon>Kitasatospora</taxon>
    </lineage>
</organism>
<name>A0ABN2Z2Z2_9ACTN</name>
<evidence type="ECO:0000313" key="1">
    <source>
        <dbReference type="EMBL" id="GAA2135916.1"/>
    </source>
</evidence>
<keyword evidence="2" id="KW-1185">Reference proteome</keyword>